<keyword evidence="5" id="KW-0949">S-adenosyl-L-methionine</keyword>
<proteinExistence type="inferred from homology"/>
<evidence type="ECO:0000256" key="5">
    <source>
        <dbReference type="ARBA" id="ARBA00022691"/>
    </source>
</evidence>
<dbReference type="Pfam" id="PF02086">
    <property type="entry name" value="MethyltransfD12"/>
    <property type="match status" value="1"/>
</dbReference>
<sequence>MKTPLCYYGGKGNLISKLLEYVPYHEYYLEVFGGSAALLFAKESVGAEVYNDIDGDLVNLFRVIRDHFDEFYKKVALTPYSREEYMFCKETYKECEDPVERARRFFVAIRQSFNGNPEAGWRYSLKIKKRGLLASVSSWLSALEDLPSAYVRLIHVQIENLHWRECMEKYNDWEWAGFFYLDPPYLPETRRDPKVYKFEMSRKDHEELVEWLLTRSKTKVMLSGYDNDLYFELEKAGWKKICFDVSCYAAGKTRATGLLGEGATLKHGQIRQECIWVNYWLDF</sequence>
<comment type="similarity">
    <text evidence="1">Belongs to the N(4)/N(6)-methyltransferase family.</text>
</comment>
<evidence type="ECO:0000256" key="2">
    <source>
        <dbReference type="ARBA" id="ARBA00011900"/>
    </source>
</evidence>
<dbReference type="Gene3D" id="3.40.50.150">
    <property type="entry name" value="Vaccinia Virus protein VP39"/>
    <property type="match status" value="1"/>
</dbReference>
<reference evidence="7" key="1">
    <citation type="journal article" date="2020" name="mSystems">
        <title>Genome- and Community-Level Interaction Insights into Carbon Utilization and Element Cycling Functions of Hydrothermarchaeota in Hydrothermal Sediment.</title>
        <authorList>
            <person name="Zhou Z."/>
            <person name="Liu Y."/>
            <person name="Xu W."/>
            <person name="Pan J."/>
            <person name="Luo Z.H."/>
            <person name="Li M."/>
        </authorList>
    </citation>
    <scope>NUCLEOTIDE SEQUENCE [LARGE SCALE GENOMIC DNA]</scope>
    <source>
        <strain evidence="7">SpSt-114</strain>
    </source>
</reference>
<dbReference type="PRINTS" id="PR00505">
    <property type="entry name" value="D12N6MTFRASE"/>
</dbReference>
<dbReference type="PANTHER" id="PTHR30481">
    <property type="entry name" value="DNA ADENINE METHYLASE"/>
    <property type="match status" value="1"/>
</dbReference>
<dbReference type="InterPro" id="IPR012327">
    <property type="entry name" value="MeTrfase_D12"/>
</dbReference>
<dbReference type="GO" id="GO:0009007">
    <property type="term" value="F:site-specific DNA-methyltransferase (adenine-specific) activity"/>
    <property type="evidence" value="ECO:0007669"/>
    <property type="project" value="UniProtKB-EC"/>
</dbReference>
<dbReference type="EC" id="2.1.1.72" evidence="2"/>
<accession>A0A7C5SWX4</accession>
<evidence type="ECO:0000256" key="4">
    <source>
        <dbReference type="ARBA" id="ARBA00022679"/>
    </source>
</evidence>
<protein>
    <recommendedName>
        <fullName evidence="2">site-specific DNA-methyltransferase (adenine-specific)</fullName>
        <ecNumber evidence="2">2.1.1.72</ecNumber>
    </recommendedName>
</protein>
<evidence type="ECO:0000313" key="7">
    <source>
        <dbReference type="EMBL" id="HHO74121.1"/>
    </source>
</evidence>
<dbReference type="GO" id="GO:1904047">
    <property type="term" value="F:S-adenosyl-L-methionine binding"/>
    <property type="evidence" value="ECO:0007669"/>
    <property type="project" value="TreeGrafter"/>
</dbReference>
<organism evidence="7">
    <name type="scientific">Thermocrinis ruber</name>
    <dbReference type="NCBI Taxonomy" id="75906"/>
    <lineage>
        <taxon>Bacteria</taxon>
        <taxon>Pseudomonadati</taxon>
        <taxon>Aquificota</taxon>
        <taxon>Aquificia</taxon>
        <taxon>Aquificales</taxon>
        <taxon>Aquificaceae</taxon>
        <taxon>Thermocrinis</taxon>
    </lineage>
</organism>
<dbReference type="PIRSF" id="PIRSF000398">
    <property type="entry name" value="M_m6A_EcoRV"/>
    <property type="match status" value="1"/>
</dbReference>
<dbReference type="GO" id="GO:0032259">
    <property type="term" value="P:methylation"/>
    <property type="evidence" value="ECO:0007669"/>
    <property type="project" value="UniProtKB-KW"/>
</dbReference>
<dbReference type="AlphaFoldDB" id="A0A7C5SWX4"/>
<dbReference type="SUPFAM" id="SSF53335">
    <property type="entry name" value="S-adenosyl-L-methionine-dependent methyltransferases"/>
    <property type="match status" value="1"/>
</dbReference>
<evidence type="ECO:0000256" key="3">
    <source>
        <dbReference type="ARBA" id="ARBA00022603"/>
    </source>
</evidence>
<dbReference type="EMBL" id="DSAC01000070">
    <property type="protein sequence ID" value="HHO74121.1"/>
    <property type="molecule type" value="Genomic_DNA"/>
</dbReference>
<dbReference type="GO" id="GO:0009307">
    <property type="term" value="P:DNA restriction-modification system"/>
    <property type="evidence" value="ECO:0007669"/>
    <property type="project" value="InterPro"/>
</dbReference>
<dbReference type="InterPro" id="IPR012263">
    <property type="entry name" value="M_m6A_EcoRV"/>
</dbReference>
<dbReference type="PANTHER" id="PTHR30481:SF4">
    <property type="entry name" value="SITE-SPECIFIC DNA-METHYLTRANSFERASE (ADENINE-SPECIFIC)"/>
    <property type="match status" value="1"/>
</dbReference>
<comment type="catalytic activity">
    <reaction evidence="6">
        <text>a 2'-deoxyadenosine in DNA + S-adenosyl-L-methionine = an N(6)-methyl-2'-deoxyadenosine in DNA + S-adenosyl-L-homocysteine + H(+)</text>
        <dbReference type="Rhea" id="RHEA:15197"/>
        <dbReference type="Rhea" id="RHEA-COMP:12418"/>
        <dbReference type="Rhea" id="RHEA-COMP:12419"/>
        <dbReference type="ChEBI" id="CHEBI:15378"/>
        <dbReference type="ChEBI" id="CHEBI:57856"/>
        <dbReference type="ChEBI" id="CHEBI:59789"/>
        <dbReference type="ChEBI" id="CHEBI:90615"/>
        <dbReference type="ChEBI" id="CHEBI:90616"/>
        <dbReference type="EC" id="2.1.1.72"/>
    </reaction>
</comment>
<evidence type="ECO:0000256" key="1">
    <source>
        <dbReference type="ARBA" id="ARBA00006594"/>
    </source>
</evidence>
<comment type="caution">
    <text evidence="7">The sequence shown here is derived from an EMBL/GenBank/DDBJ whole genome shotgun (WGS) entry which is preliminary data.</text>
</comment>
<dbReference type="GO" id="GO:0006298">
    <property type="term" value="P:mismatch repair"/>
    <property type="evidence" value="ECO:0007669"/>
    <property type="project" value="TreeGrafter"/>
</dbReference>
<dbReference type="GO" id="GO:0043565">
    <property type="term" value="F:sequence-specific DNA binding"/>
    <property type="evidence" value="ECO:0007669"/>
    <property type="project" value="TreeGrafter"/>
</dbReference>
<dbReference type="InterPro" id="IPR023095">
    <property type="entry name" value="Ade_MeTrfase_dom_2"/>
</dbReference>
<dbReference type="Gene3D" id="1.10.1020.10">
    <property type="entry name" value="Adenine-specific Methyltransferase, Domain 2"/>
    <property type="match status" value="1"/>
</dbReference>
<gene>
    <name evidence="7" type="ORF">ENN04_05705</name>
</gene>
<dbReference type="InterPro" id="IPR029063">
    <property type="entry name" value="SAM-dependent_MTases_sf"/>
</dbReference>
<name>A0A7C5SWX4_9AQUI</name>
<keyword evidence="3 7" id="KW-0489">Methyltransferase</keyword>
<evidence type="ECO:0000256" key="6">
    <source>
        <dbReference type="ARBA" id="ARBA00047942"/>
    </source>
</evidence>
<keyword evidence="4" id="KW-0808">Transferase</keyword>